<evidence type="ECO:0000256" key="1">
    <source>
        <dbReference type="ARBA" id="ARBA00023125"/>
    </source>
</evidence>
<dbReference type="Pfam" id="PF13560">
    <property type="entry name" value="HTH_31"/>
    <property type="match status" value="1"/>
</dbReference>
<dbReference type="InterPro" id="IPR010982">
    <property type="entry name" value="Lambda_DNA-bd_dom_sf"/>
</dbReference>
<dbReference type="EMBL" id="BAAAUV010000060">
    <property type="protein sequence ID" value="GAA3243609.1"/>
    <property type="molecule type" value="Genomic_DNA"/>
</dbReference>
<keyword evidence="4" id="KW-1185">Reference proteome</keyword>
<dbReference type="PROSITE" id="PS50943">
    <property type="entry name" value="HTH_CROC1"/>
    <property type="match status" value="1"/>
</dbReference>
<gene>
    <name evidence="3" type="ORF">GCM10010468_81680</name>
</gene>
<reference evidence="4" key="1">
    <citation type="journal article" date="2019" name="Int. J. Syst. Evol. Microbiol.">
        <title>The Global Catalogue of Microorganisms (GCM) 10K type strain sequencing project: providing services to taxonomists for standard genome sequencing and annotation.</title>
        <authorList>
            <consortium name="The Broad Institute Genomics Platform"/>
            <consortium name="The Broad Institute Genome Sequencing Center for Infectious Disease"/>
            <person name="Wu L."/>
            <person name="Ma J."/>
        </authorList>
    </citation>
    <scope>NUCLEOTIDE SEQUENCE [LARGE SCALE GENOMIC DNA]</scope>
    <source>
        <strain evidence="4">JCM 9377</strain>
    </source>
</reference>
<protein>
    <recommendedName>
        <fullName evidence="2">HTH cro/C1-type domain-containing protein</fullName>
    </recommendedName>
</protein>
<name>A0ABP6QPE4_9ACTN</name>
<evidence type="ECO:0000313" key="4">
    <source>
        <dbReference type="Proteomes" id="UP001501237"/>
    </source>
</evidence>
<keyword evidence="1" id="KW-0238">DNA-binding</keyword>
<proteinExistence type="predicted"/>
<dbReference type="InterPro" id="IPR050807">
    <property type="entry name" value="TransReg_Diox_bact_type"/>
</dbReference>
<feature type="domain" description="HTH cro/C1-type" evidence="2">
    <location>
        <begin position="26"/>
        <end position="80"/>
    </location>
</feature>
<dbReference type="Gene3D" id="1.10.260.40">
    <property type="entry name" value="lambda repressor-like DNA-binding domains"/>
    <property type="match status" value="2"/>
</dbReference>
<dbReference type="Proteomes" id="UP001501237">
    <property type="component" value="Unassembled WGS sequence"/>
</dbReference>
<sequence>MRGPVAELFEVLMPPRSVRGFRSAELKRLREERGLSLAELGDAVGVQRSQVWHWEDGRTVPSPGRLVELAVALDIDPYALFDADEAEPSLHDLRVRRGLSAKDLAAEADLPYEGLVHRLDLGRGRADVPDDVVAKLAAVLKVTAEQVREACQRSRERRPV</sequence>
<dbReference type="SUPFAM" id="SSF47413">
    <property type="entry name" value="lambda repressor-like DNA-binding domains"/>
    <property type="match status" value="1"/>
</dbReference>
<comment type="caution">
    <text evidence="3">The sequence shown here is derived from an EMBL/GenBank/DDBJ whole genome shotgun (WGS) entry which is preliminary data.</text>
</comment>
<dbReference type="PANTHER" id="PTHR46797:SF1">
    <property type="entry name" value="METHYLPHOSPHONATE SYNTHASE"/>
    <property type="match status" value="1"/>
</dbReference>
<dbReference type="PANTHER" id="PTHR46797">
    <property type="entry name" value="HTH-TYPE TRANSCRIPTIONAL REGULATOR"/>
    <property type="match status" value="1"/>
</dbReference>
<evidence type="ECO:0000313" key="3">
    <source>
        <dbReference type="EMBL" id="GAA3243609.1"/>
    </source>
</evidence>
<dbReference type="InterPro" id="IPR001387">
    <property type="entry name" value="Cro/C1-type_HTH"/>
</dbReference>
<evidence type="ECO:0000259" key="2">
    <source>
        <dbReference type="PROSITE" id="PS50943"/>
    </source>
</evidence>
<dbReference type="SMART" id="SM00530">
    <property type="entry name" value="HTH_XRE"/>
    <property type="match status" value="2"/>
</dbReference>
<accession>A0ABP6QPE4</accession>
<dbReference type="CDD" id="cd00093">
    <property type="entry name" value="HTH_XRE"/>
    <property type="match status" value="2"/>
</dbReference>
<organism evidence="3 4">
    <name type="scientific">Actinocorallia longicatena</name>
    <dbReference type="NCBI Taxonomy" id="111803"/>
    <lineage>
        <taxon>Bacteria</taxon>
        <taxon>Bacillati</taxon>
        <taxon>Actinomycetota</taxon>
        <taxon>Actinomycetes</taxon>
        <taxon>Streptosporangiales</taxon>
        <taxon>Thermomonosporaceae</taxon>
        <taxon>Actinocorallia</taxon>
    </lineage>
</organism>
<dbReference type="RefSeq" id="WP_344840178.1">
    <property type="nucleotide sequence ID" value="NZ_BAAAUV010000060.1"/>
</dbReference>